<accession>A0ABQ0F3U9</accession>
<protein>
    <submittedName>
        <fullName evidence="1">Kinetochore protein Spc24</fullName>
    </submittedName>
</protein>
<sequence>MVHHGPAVAQPIHLDTAQFSPKFISDYLWSLVDTAW</sequence>
<evidence type="ECO:0000313" key="2">
    <source>
        <dbReference type="Proteomes" id="UP001623349"/>
    </source>
</evidence>
<name>A0ABQ0F3U9_APOSI</name>
<keyword evidence="2" id="KW-1185">Reference proteome</keyword>
<reference evidence="1 2" key="1">
    <citation type="submission" date="2024-08" db="EMBL/GenBank/DDBJ databases">
        <title>The draft genome of Apodemus speciosus.</title>
        <authorList>
            <person name="Nabeshima K."/>
            <person name="Suzuki S."/>
            <person name="Onuma M."/>
        </authorList>
    </citation>
    <scope>NUCLEOTIDE SEQUENCE [LARGE SCALE GENOMIC DNA]</scope>
    <source>
        <strain evidence="1">IB14-021</strain>
    </source>
</reference>
<organism evidence="1 2">
    <name type="scientific">Apodemus speciosus</name>
    <name type="common">Large Japanese field mouse</name>
    <dbReference type="NCBI Taxonomy" id="105296"/>
    <lineage>
        <taxon>Eukaryota</taxon>
        <taxon>Metazoa</taxon>
        <taxon>Chordata</taxon>
        <taxon>Craniata</taxon>
        <taxon>Vertebrata</taxon>
        <taxon>Euteleostomi</taxon>
        <taxon>Mammalia</taxon>
        <taxon>Eutheria</taxon>
        <taxon>Euarchontoglires</taxon>
        <taxon>Glires</taxon>
        <taxon>Rodentia</taxon>
        <taxon>Myomorpha</taxon>
        <taxon>Muroidea</taxon>
        <taxon>Muridae</taxon>
        <taxon>Murinae</taxon>
        <taxon>Apodemus</taxon>
    </lineage>
</organism>
<comment type="caution">
    <text evidence="1">The sequence shown here is derived from an EMBL/GenBank/DDBJ whole genome shotgun (WGS) entry which is preliminary data.</text>
</comment>
<evidence type="ECO:0000313" key="1">
    <source>
        <dbReference type="EMBL" id="GAB1293950.1"/>
    </source>
</evidence>
<dbReference type="Gene3D" id="3.30.160.570">
    <property type="entry name" value="Ncd80 complex, Spc24 subunit"/>
    <property type="match status" value="1"/>
</dbReference>
<gene>
    <name evidence="1" type="ORF">APTSU1_000918300</name>
</gene>
<dbReference type="EMBL" id="BAAFST010000009">
    <property type="protein sequence ID" value="GAB1293950.1"/>
    <property type="molecule type" value="Genomic_DNA"/>
</dbReference>
<proteinExistence type="predicted"/>
<dbReference type="Proteomes" id="UP001623349">
    <property type="component" value="Unassembled WGS sequence"/>
</dbReference>